<evidence type="ECO:0000256" key="1">
    <source>
        <dbReference type="ARBA" id="ARBA00004141"/>
    </source>
</evidence>
<dbReference type="KEGG" id="rml:FF011L_13800"/>
<evidence type="ECO:0000313" key="22">
    <source>
        <dbReference type="Proteomes" id="UP000320672"/>
    </source>
</evidence>
<keyword evidence="11 13" id="KW-0408">Iron</keyword>
<dbReference type="PRINTS" id="PR00605">
    <property type="entry name" value="CYTCHROMECIC"/>
</dbReference>
<keyword evidence="5 14" id="KW-0679">Respiratory chain</keyword>
<dbReference type="GO" id="GO:0004129">
    <property type="term" value="F:cytochrome-c oxidase activity"/>
    <property type="evidence" value="ECO:0007669"/>
    <property type="project" value="UniProtKB-EC"/>
</dbReference>
<evidence type="ECO:0000256" key="7">
    <source>
        <dbReference type="ARBA" id="ARBA00022723"/>
    </source>
</evidence>
<evidence type="ECO:0000259" key="20">
    <source>
        <dbReference type="PROSITE" id="PS51007"/>
    </source>
</evidence>
<dbReference type="SUPFAM" id="SSF49503">
    <property type="entry name" value="Cupredoxins"/>
    <property type="match status" value="1"/>
</dbReference>
<keyword evidence="10 17" id="KW-1133">Transmembrane helix</keyword>
<evidence type="ECO:0000256" key="4">
    <source>
        <dbReference type="ARBA" id="ARBA00022617"/>
    </source>
</evidence>
<dbReference type="EC" id="7.1.1.9" evidence="15"/>
<sequence length="386" mass="43751">MLAKLNQCTSGLWADAAHKLWFPDQASTYAAESDSTYSMILWVSIMFFVPLMIVMGYFVLKYKKAKGGKATSRLRHHNGLEITWTVVPCIFLVIMFVRGSWGYLDMSIPPEGARQVDVTAYKWAWSMDYGNGAIHPELHVVLDQPTKMVMRSTDVLHSFFVPAFRIKRDIVPGRYNIAWFEATMASEKISDEELAVILADHKESGDKQWDYDRHQVTEDGYRYFDLFCAEYCGQDHSTMQSYVVVHETQEDLDQWIKKISSRGETPPAEYGEKLYKLRNCVGCHSLEANKIVVGPSFHNLFGYDRELATGEKVLGDEQYIRESILDPKAKVVNGFNPQMPSFKGQLSDDDINSLIAFIKQQSDRGSTAADLAEEKSADEKAADAAE</sequence>
<keyword evidence="4 13" id="KW-0349">Heme</keyword>
<dbReference type="InterPro" id="IPR036909">
    <property type="entry name" value="Cyt_c-like_dom_sf"/>
</dbReference>
<dbReference type="PANTHER" id="PTHR22888">
    <property type="entry name" value="CYTOCHROME C OXIDASE, SUBUNIT II"/>
    <property type="match status" value="1"/>
</dbReference>
<dbReference type="Proteomes" id="UP000320672">
    <property type="component" value="Chromosome"/>
</dbReference>
<dbReference type="InterPro" id="IPR011759">
    <property type="entry name" value="Cyt_c_oxidase_su2_TM_dom"/>
</dbReference>
<feature type="domain" description="Cytochrome oxidase subunit II transmembrane region profile" evidence="19">
    <location>
        <begin position="14"/>
        <end position="110"/>
    </location>
</feature>
<keyword evidence="9 14" id="KW-0249">Electron transport</keyword>
<dbReference type="GO" id="GO:0005507">
    <property type="term" value="F:copper ion binding"/>
    <property type="evidence" value="ECO:0007669"/>
    <property type="project" value="InterPro"/>
</dbReference>
<dbReference type="Gene3D" id="2.60.40.420">
    <property type="entry name" value="Cupredoxins - blue copper proteins"/>
    <property type="match status" value="1"/>
</dbReference>
<evidence type="ECO:0000256" key="8">
    <source>
        <dbReference type="ARBA" id="ARBA00022967"/>
    </source>
</evidence>
<evidence type="ECO:0000256" key="15">
    <source>
        <dbReference type="RuleBase" id="RU004024"/>
    </source>
</evidence>
<comment type="catalytic activity">
    <reaction evidence="15">
        <text>4 Fe(II)-[cytochrome c] + O2 + 8 H(+)(in) = 4 Fe(III)-[cytochrome c] + 2 H2O + 4 H(+)(out)</text>
        <dbReference type="Rhea" id="RHEA:11436"/>
        <dbReference type="Rhea" id="RHEA-COMP:10350"/>
        <dbReference type="Rhea" id="RHEA-COMP:14399"/>
        <dbReference type="ChEBI" id="CHEBI:15377"/>
        <dbReference type="ChEBI" id="CHEBI:15378"/>
        <dbReference type="ChEBI" id="CHEBI:15379"/>
        <dbReference type="ChEBI" id="CHEBI:29033"/>
        <dbReference type="ChEBI" id="CHEBI:29034"/>
        <dbReference type="EC" id="7.1.1.9"/>
    </reaction>
</comment>
<evidence type="ECO:0000256" key="11">
    <source>
        <dbReference type="ARBA" id="ARBA00023004"/>
    </source>
</evidence>
<keyword evidence="6 14" id="KW-0812">Transmembrane</keyword>
<evidence type="ECO:0000256" key="2">
    <source>
        <dbReference type="ARBA" id="ARBA00007866"/>
    </source>
</evidence>
<dbReference type="GO" id="GO:0042773">
    <property type="term" value="P:ATP synthesis coupled electron transport"/>
    <property type="evidence" value="ECO:0007669"/>
    <property type="project" value="TreeGrafter"/>
</dbReference>
<dbReference type="InterPro" id="IPR009056">
    <property type="entry name" value="Cyt_c-like_dom"/>
</dbReference>
<dbReference type="Pfam" id="PF00116">
    <property type="entry name" value="COX2"/>
    <property type="match status" value="1"/>
</dbReference>
<dbReference type="InterPro" id="IPR036257">
    <property type="entry name" value="Cyt_c_oxidase_su2_TM_sf"/>
</dbReference>
<dbReference type="GO" id="GO:0016491">
    <property type="term" value="F:oxidoreductase activity"/>
    <property type="evidence" value="ECO:0007669"/>
    <property type="project" value="UniProtKB-KW"/>
</dbReference>
<dbReference type="GO" id="GO:0005886">
    <property type="term" value="C:plasma membrane"/>
    <property type="evidence" value="ECO:0007669"/>
    <property type="project" value="UniProtKB-SubCell"/>
</dbReference>
<dbReference type="InterPro" id="IPR045187">
    <property type="entry name" value="CcO_II"/>
</dbReference>
<dbReference type="Pfam" id="PF02790">
    <property type="entry name" value="COX2_TM"/>
    <property type="match status" value="1"/>
</dbReference>
<protein>
    <recommendedName>
        <fullName evidence="15">Cytochrome c oxidase subunit 2</fullName>
        <ecNumber evidence="15">7.1.1.9</ecNumber>
    </recommendedName>
</protein>
<feature type="region of interest" description="Disordered" evidence="16">
    <location>
        <begin position="362"/>
        <end position="386"/>
    </location>
</feature>
<dbReference type="PROSITE" id="PS50857">
    <property type="entry name" value="COX2_CUA"/>
    <property type="match status" value="1"/>
</dbReference>
<comment type="function">
    <text evidence="15">Subunits I and II form the functional core of the enzyme complex. Electrons originating in cytochrome c are transferred via heme a and Cu(A) to the binuclear center formed by heme a3 and Cu(B).</text>
</comment>
<gene>
    <name evidence="21" type="primary">ctaC_1</name>
    <name evidence="21" type="ORF">FF011L_13800</name>
</gene>
<comment type="subcellular location">
    <subcellularLocation>
        <location evidence="14">Cell membrane</location>
        <topology evidence="14">Multi-pass membrane protein</topology>
    </subcellularLocation>
    <subcellularLocation>
        <location evidence="1">Membrane</location>
        <topology evidence="1">Multi-pass membrane protein</topology>
    </subcellularLocation>
</comment>
<dbReference type="AlphaFoldDB" id="A0A517MCL1"/>
<feature type="compositionally biased region" description="Basic and acidic residues" evidence="16">
    <location>
        <begin position="372"/>
        <end position="386"/>
    </location>
</feature>
<evidence type="ECO:0000259" key="19">
    <source>
        <dbReference type="PROSITE" id="PS50999"/>
    </source>
</evidence>
<keyword evidence="12 17" id="KW-0472">Membrane</keyword>
<evidence type="ECO:0000256" key="10">
    <source>
        <dbReference type="ARBA" id="ARBA00022989"/>
    </source>
</evidence>
<keyword evidence="15" id="KW-0186">Copper</keyword>
<evidence type="ECO:0000256" key="3">
    <source>
        <dbReference type="ARBA" id="ARBA00022448"/>
    </source>
</evidence>
<evidence type="ECO:0000256" key="17">
    <source>
        <dbReference type="SAM" id="Phobius"/>
    </source>
</evidence>
<dbReference type="PANTHER" id="PTHR22888:SF9">
    <property type="entry name" value="CYTOCHROME C OXIDASE SUBUNIT 2"/>
    <property type="match status" value="1"/>
</dbReference>
<evidence type="ECO:0000256" key="5">
    <source>
        <dbReference type="ARBA" id="ARBA00022660"/>
    </source>
</evidence>
<dbReference type="InterPro" id="IPR008168">
    <property type="entry name" value="Cyt_C_IC"/>
</dbReference>
<dbReference type="SUPFAM" id="SSF46626">
    <property type="entry name" value="Cytochrome c"/>
    <property type="match status" value="1"/>
</dbReference>
<dbReference type="GO" id="GO:0020037">
    <property type="term" value="F:heme binding"/>
    <property type="evidence" value="ECO:0007669"/>
    <property type="project" value="InterPro"/>
</dbReference>
<accession>A0A517MCL1</accession>
<keyword evidence="7 13" id="KW-0479">Metal-binding</keyword>
<reference evidence="21 22" key="1">
    <citation type="submission" date="2019-02" db="EMBL/GenBank/DDBJ databases">
        <title>Deep-cultivation of Planctomycetes and their phenomic and genomic characterization uncovers novel biology.</title>
        <authorList>
            <person name="Wiegand S."/>
            <person name="Jogler M."/>
            <person name="Boedeker C."/>
            <person name="Pinto D."/>
            <person name="Vollmers J."/>
            <person name="Rivas-Marin E."/>
            <person name="Kohn T."/>
            <person name="Peeters S.H."/>
            <person name="Heuer A."/>
            <person name="Rast P."/>
            <person name="Oberbeckmann S."/>
            <person name="Bunk B."/>
            <person name="Jeske O."/>
            <person name="Meyerdierks A."/>
            <person name="Storesund J.E."/>
            <person name="Kallscheuer N."/>
            <person name="Luecker S."/>
            <person name="Lage O.M."/>
            <person name="Pohl T."/>
            <person name="Merkel B.J."/>
            <person name="Hornburger P."/>
            <person name="Mueller R.-W."/>
            <person name="Bruemmer F."/>
            <person name="Labrenz M."/>
            <person name="Spormann A.M."/>
            <person name="Op den Camp H."/>
            <person name="Overmann J."/>
            <person name="Amann R."/>
            <person name="Jetten M.S.M."/>
            <person name="Mascher T."/>
            <person name="Medema M.H."/>
            <person name="Devos D.P."/>
            <person name="Kaster A.-K."/>
            <person name="Ovreas L."/>
            <person name="Rohde M."/>
            <person name="Galperin M.Y."/>
            <person name="Jogler C."/>
        </authorList>
    </citation>
    <scope>NUCLEOTIDE SEQUENCE [LARGE SCALE GENOMIC DNA]</scope>
    <source>
        <strain evidence="21 22">FF011L</strain>
    </source>
</reference>
<evidence type="ECO:0000256" key="14">
    <source>
        <dbReference type="RuleBase" id="RU000456"/>
    </source>
</evidence>
<dbReference type="Gene3D" id="1.10.760.10">
    <property type="entry name" value="Cytochrome c-like domain"/>
    <property type="match status" value="1"/>
</dbReference>
<evidence type="ECO:0000259" key="18">
    <source>
        <dbReference type="PROSITE" id="PS50857"/>
    </source>
</evidence>
<evidence type="ECO:0000256" key="9">
    <source>
        <dbReference type="ARBA" id="ARBA00022982"/>
    </source>
</evidence>
<keyword evidence="3 14" id="KW-0813">Transport</keyword>
<evidence type="ECO:0000256" key="16">
    <source>
        <dbReference type="SAM" id="MobiDB-lite"/>
    </source>
</evidence>
<dbReference type="RefSeq" id="WP_218933052.1">
    <property type="nucleotide sequence ID" value="NZ_CP036262.1"/>
</dbReference>
<keyword evidence="8" id="KW-1278">Translocase</keyword>
<dbReference type="PROSITE" id="PS51007">
    <property type="entry name" value="CYTC"/>
    <property type="match status" value="1"/>
</dbReference>
<dbReference type="SUPFAM" id="SSF81464">
    <property type="entry name" value="Cytochrome c oxidase subunit II-like, transmembrane region"/>
    <property type="match status" value="1"/>
</dbReference>
<name>A0A517MCL1_9BACT</name>
<comment type="cofactor">
    <cofactor evidence="15">
        <name>Cu cation</name>
        <dbReference type="ChEBI" id="CHEBI:23378"/>
    </cofactor>
    <text evidence="15">Binds a copper A center.</text>
</comment>
<dbReference type="Gene3D" id="1.10.287.90">
    <property type="match status" value="1"/>
</dbReference>
<organism evidence="21 22">
    <name type="scientific">Roseimaritima multifibrata</name>
    <dbReference type="NCBI Taxonomy" id="1930274"/>
    <lineage>
        <taxon>Bacteria</taxon>
        <taxon>Pseudomonadati</taxon>
        <taxon>Planctomycetota</taxon>
        <taxon>Planctomycetia</taxon>
        <taxon>Pirellulales</taxon>
        <taxon>Pirellulaceae</taxon>
        <taxon>Roseimaritima</taxon>
    </lineage>
</organism>
<proteinExistence type="inferred from homology"/>
<dbReference type="EMBL" id="CP036262">
    <property type="protein sequence ID" value="QDS92633.1"/>
    <property type="molecule type" value="Genomic_DNA"/>
</dbReference>
<dbReference type="GO" id="GO:0005506">
    <property type="term" value="F:iron ion binding"/>
    <property type="evidence" value="ECO:0007669"/>
    <property type="project" value="InterPro"/>
</dbReference>
<evidence type="ECO:0000256" key="12">
    <source>
        <dbReference type="ARBA" id="ARBA00023136"/>
    </source>
</evidence>
<comment type="similarity">
    <text evidence="2 14">Belongs to the cytochrome c oxidase subunit 2 family.</text>
</comment>
<dbReference type="Pfam" id="PF00034">
    <property type="entry name" value="Cytochrom_C"/>
    <property type="match status" value="1"/>
</dbReference>
<dbReference type="InterPro" id="IPR002429">
    <property type="entry name" value="CcO_II-like_C"/>
</dbReference>
<dbReference type="InterPro" id="IPR008972">
    <property type="entry name" value="Cupredoxin"/>
</dbReference>
<keyword evidence="22" id="KW-1185">Reference proteome</keyword>
<keyword evidence="21" id="KW-0560">Oxidoreductase</keyword>
<feature type="domain" description="Cytochrome c" evidence="20">
    <location>
        <begin position="266"/>
        <end position="362"/>
    </location>
</feature>
<feature type="transmembrane region" description="Helical" evidence="17">
    <location>
        <begin position="39"/>
        <end position="60"/>
    </location>
</feature>
<dbReference type="PROSITE" id="PS50999">
    <property type="entry name" value="COX2_TM"/>
    <property type="match status" value="1"/>
</dbReference>
<evidence type="ECO:0000256" key="6">
    <source>
        <dbReference type="ARBA" id="ARBA00022692"/>
    </source>
</evidence>
<feature type="transmembrane region" description="Helical" evidence="17">
    <location>
        <begin position="81"/>
        <end position="104"/>
    </location>
</feature>
<evidence type="ECO:0000313" key="21">
    <source>
        <dbReference type="EMBL" id="QDS92633.1"/>
    </source>
</evidence>
<feature type="domain" description="Cytochrome oxidase subunit II copper A binding" evidence="18">
    <location>
        <begin position="111"/>
        <end position="258"/>
    </location>
</feature>
<evidence type="ECO:0000256" key="13">
    <source>
        <dbReference type="PROSITE-ProRule" id="PRU00433"/>
    </source>
</evidence>